<keyword evidence="3 9" id="KW-0489">Methyltransferase</keyword>
<dbReference type="Pfam" id="PF25378">
    <property type="entry name" value="PUA_NSUN2"/>
    <property type="match status" value="1"/>
</dbReference>
<dbReference type="PRINTS" id="PR02008">
    <property type="entry name" value="RCMTFAMILY"/>
</dbReference>
<comment type="similarity">
    <text evidence="9">Belongs to the class I-like SAM-binding methyltransferase superfamily. RsmB/NOP family.</text>
</comment>
<protein>
    <submittedName>
        <fullName evidence="13">Aste57867_11186 protein</fullName>
    </submittedName>
</protein>
<keyword evidence="7 9" id="KW-0694">RNA-binding</keyword>
<feature type="binding site" evidence="9">
    <location>
        <position position="304"/>
    </location>
    <ligand>
        <name>S-adenosyl-L-methionine</name>
        <dbReference type="ChEBI" id="CHEBI:59789"/>
    </ligand>
</feature>
<organism evidence="13 14">
    <name type="scientific">Aphanomyces stellatus</name>
    <dbReference type="NCBI Taxonomy" id="120398"/>
    <lineage>
        <taxon>Eukaryota</taxon>
        <taxon>Sar</taxon>
        <taxon>Stramenopiles</taxon>
        <taxon>Oomycota</taxon>
        <taxon>Saprolegniomycetes</taxon>
        <taxon>Saprolegniales</taxon>
        <taxon>Verrucalvaceae</taxon>
        <taxon>Aphanomyces</taxon>
    </lineage>
</organism>
<evidence type="ECO:0000256" key="6">
    <source>
        <dbReference type="ARBA" id="ARBA00022694"/>
    </source>
</evidence>
<reference evidence="12" key="2">
    <citation type="submission" date="2019-06" db="EMBL/GenBank/DDBJ databases">
        <title>Genomics analysis of Aphanomyces spp. identifies a new class of oomycete effector associated with host adaptation.</title>
        <authorList>
            <person name="Gaulin E."/>
        </authorList>
    </citation>
    <scope>NUCLEOTIDE SEQUENCE</scope>
    <source>
        <strain evidence="12">CBS 578.67</strain>
    </source>
</reference>
<sequence>MGKSKRGGAKKSAAAAAAPAPKRKAPEYYSGSSDEEGFDNFKQVVPLPSLENAGVRDFTAHHEQEPVVSKKKKNKNKPAKEGAVPAHVANEPEQKKKKPNGDLPLAERKKRQQEQTAIRSEKVVWRKFGRENTAFEQYYSALWGLDKSEWKVLAKVLETSPAVHFRINGTFPSLSDIAKGSLDCDFDVDGSILKLSSGDERTLSLQPVAWAEADKSIWKVNVDSKLLRKTKQLDGINTFIRDQTTIGTLVRQEPTNMLLPVYLDVAPGHAVLDIYGSGASRAAQCVERLVDANNDLRGVLVVNEQDAAGATNAARMVAHTVGNASPVVVTAHKSEEFPVLDNGAIFDRVLCSAPCSGDGSIRKFPEKWRTWTPSTAYAHHATQLELAHRSLHLLKVDGLLVYTTRAFSPIENEAVVADLLRTGACELVDVSDAVPGLRTRPGLTTWSVVDDALTAFPSFDEAPDGKRRQLKLRPTMFPPKDKKLHLERCVRLLPHDNDTHGIFVAVLRKTKEVARVAAGPTAAPASAEAKKGVKAVQKNKRVGLYTAIEDDQYEDLVARFGIDLPPTHFMEHMSFTKTRDLHYVSTEAAELIAQYAASGRLHVQKAGTIAFQVEKTTLSVADDGLHAVLPHCSERVITLDMAEFSQLVTTKHAWLKHLSEKAQAQLEKLEDGSVVLALDESEPVQTADTDIAIVATKRHSSLSVTASSSTIGRIKALLLELNVDEGDEGYDSMEYDE</sequence>
<evidence type="ECO:0000313" key="12">
    <source>
        <dbReference type="EMBL" id="KAF0698201.1"/>
    </source>
</evidence>
<reference evidence="13 14" key="1">
    <citation type="submission" date="2019-03" db="EMBL/GenBank/DDBJ databases">
        <authorList>
            <person name="Gaulin E."/>
            <person name="Dumas B."/>
        </authorList>
    </citation>
    <scope>NUCLEOTIDE SEQUENCE [LARGE SCALE GENOMIC DNA]</scope>
    <source>
        <strain evidence="13">CBS 568.67</strain>
    </source>
</reference>
<name>A0A485KS81_9STRA</name>
<dbReference type="InterPro" id="IPR023267">
    <property type="entry name" value="RCMT"/>
</dbReference>
<evidence type="ECO:0000256" key="8">
    <source>
        <dbReference type="ARBA" id="ARBA00023242"/>
    </source>
</evidence>
<dbReference type="PANTHER" id="PTHR22808:SF1">
    <property type="entry name" value="RNA CYTOSINE-C(5)-METHYLTRANSFERASE NSUN2-RELATED"/>
    <property type="match status" value="1"/>
</dbReference>
<dbReference type="InterPro" id="IPR023270">
    <property type="entry name" value="RCMT_NCL1"/>
</dbReference>
<keyword evidence="6" id="KW-0819">tRNA processing</keyword>
<dbReference type="PANTHER" id="PTHR22808">
    <property type="entry name" value="NCL1 YEAST -RELATED NOL1/NOP2/FMU SUN DOMAIN-CONTAINING"/>
    <property type="match status" value="1"/>
</dbReference>
<feature type="region of interest" description="Disordered" evidence="10">
    <location>
        <begin position="1"/>
        <end position="116"/>
    </location>
</feature>
<dbReference type="SUPFAM" id="SSF53335">
    <property type="entry name" value="S-adenosyl-L-methionine-dependent methyltransferases"/>
    <property type="match status" value="1"/>
</dbReference>
<keyword evidence="2" id="KW-0820">tRNA-binding</keyword>
<keyword evidence="8" id="KW-0539">Nucleus</keyword>
<evidence type="ECO:0000256" key="2">
    <source>
        <dbReference type="ARBA" id="ARBA00022555"/>
    </source>
</evidence>
<evidence type="ECO:0000313" key="14">
    <source>
        <dbReference type="Proteomes" id="UP000332933"/>
    </source>
</evidence>
<dbReference type="GO" id="GO:0030488">
    <property type="term" value="P:tRNA methylation"/>
    <property type="evidence" value="ECO:0007669"/>
    <property type="project" value="UniProtKB-ARBA"/>
</dbReference>
<dbReference type="GO" id="GO:0000049">
    <property type="term" value="F:tRNA binding"/>
    <property type="evidence" value="ECO:0007669"/>
    <property type="project" value="UniProtKB-KW"/>
</dbReference>
<evidence type="ECO:0000259" key="11">
    <source>
        <dbReference type="PROSITE" id="PS51686"/>
    </source>
</evidence>
<dbReference type="GO" id="GO:0005634">
    <property type="term" value="C:nucleus"/>
    <property type="evidence" value="ECO:0007669"/>
    <property type="project" value="UniProtKB-SubCell"/>
</dbReference>
<dbReference type="InterPro" id="IPR001678">
    <property type="entry name" value="MeTrfase_RsmB-F_NOP2_dom"/>
</dbReference>
<dbReference type="GO" id="GO:0016428">
    <property type="term" value="F:tRNA (cytidine-5-)-methyltransferase activity"/>
    <property type="evidence" value="ECO:0007669"/>
    <property type="project" value="InterPro"/>
</dbReference>
<evidence type="ECO:0000256" key="10">
    <source>
        <dbReference type="SAM" id="MobiDB-lite"/>
    </source>
</evidence>
<evidence type="ECO:0000256" key="1">
    <source>
        <dbReference type="ARBA" id="ARBA00004123"/>
    </source>
</evidence>
<evidence type="ECO:0000256" key="3">
    <source>
        <dbReference type="ARBA" id="ARBA00022603"/>
    </source>
</evidence>
<dbReference type="InterPro" id="IPR057286">
    <property type="entry name" value="PUA_NSUN2"/>
</dbReference>
<keyword evidence="5 9" id="KW-0949">S-adenosyl-L-methionine</keyword>
<dbReference type="PROSITE" id="PS51686">
    <property type="entry name" value="SAM_MT_RSMB_NOP"/>
    <property type="match status" value="1"/>
</dbReference>
<proteinExistence type="inferred from homology"/>
<dbReference type="Gene3D" id="3.40.50.150">
    <property type="entry name" value="Vaccinia Virus protein VP39"/>
    <property type="match status" value="1"/>
</dbReference>
<dbReference type="AlphaFoldDB" id="A0A485KS81"/>
<dbReference type="InterPro" id="IPR029063">
    <property type="entry name" value="SAM-dependent_MTases_sf"/>
</dbReference>
<evidence type="ECO:0000313" key="13">
    <source>
        <dbReference type="EMBL" id="VFT88053.1"/>
    </source>
</evidence>
<accession>A0A485KS81</accession>
<keyword evidence="14" id="KW-1185">Reference proteome</keyword>
<dbReference type="Proteomes" id="UP000332933">
    <property type="component" value="Unassembled WGS sequence"/>
</dbReference>
<dbReference type="EMBL" id="CAADRA010005278">
    <property type="protein sequence ID" value="VFT88053.1"/>
    <property type="molecule type" value="Genomic_DNA"/>
</dbReference>
<dbReference type="EMBL" id="VJMH01005257">
    <property type="protein sequence ID" value="KAF0698201.1"/>
    <property type="molecule type" value="Genomic_DNA"/>
</dbReference>
<dbReference type="InterPro" id="IPR049560">
    <property type="entry name" value="MeTrfase_RsmB-F_NOP2_cat"/>
</dbReference>
<feature type="domain" description="SAM-dependent MTase RsmB/NOP-type" evidence="11">
    <location>
        <begin position="153"/>
        <end position="510"/>
    </location>
</feature>
<dbReference type="Pfam" id="PF01189">
    <property type="entry name" value="Methyltr_RsmB-F"/>
    <property type="match status" value="1"/>
</dbReference>
<evidence type="ECO:0000256" key="5">
    <source>
        <dbReference type="ARBA" id="ARBA00022691"/>
    </source>
</evidence>
<comment type="subcellular location">
    <subcellularLocation>
        <location evidence="1">Nucleus</location>
    </subcellularLocation>
</comment>
<comment type="caution">
    <text evidence="9">Lacks conserved residue(s) required for the propagation of feature annotation.</text>
</comment>
<evidence type="ECO:0000256" key="9">
    <source>
        <dbReference type="PROSITE-ProRule" id="PRU01023"/>
    </source>
</evidence>
<gene>
    <name evidence="13" type="primary">Aste57867_11186</name>
    <name evidence="12" type="ORF">As57867_011144</name>
    <name evidence="13" type="ORF">ASTE57867_11186</name>
</gene>
<feature type="compositionally biased region" description="Low complexity" evidence="10">
    <location>
        <begin position="10"/>
        <end position="20"/>
    </location>
</feature>
<evidence type="ECO:0000256" key="4">
    <source>
        <dbReference type="ARBA" id="ARBA00022679"/>
    </source>
</evidence>
<evidence type="ECO:0000256" key="7">
    <source>
        <dbReference type="ARBA" id="ARBA00022884"/>
    </source>
</evidence>
<keyword evidence="4 9" id="KW-0808">Transferase</keyword>
<dbReference type="OrthoDB" id="6093671at2759"/>
<dbReference type="PRINTS" id="PR02011">
    <property type="entry name" value="RCMTNCL1"/>
</dbReference>